<protein>
    <submittedName>
        <fullName evidence="1">Unannotated protein</fullName>
    </submittedName>
</protein>
<proteinExistence type="predicted"/>
<dbReference type="AlphaFoldDB" id="A0A6J6T0C3"/>
<reference evidence="1" key="1">
    <citation type="submission" date="2020-05" db="EMBL/GenBank/DDBJ databases">
        <authorList>
            <person name="Chiriac C."/>
            <person name="Salcher M."/>
            <person name="Ghai R."/>
            <person name="Kavagutti S V."/>
        </authorList>
    </citation>
    <scope>NUCLEOTIDE SEQUENCE</scope>
</reference>
<sequence>MRIVHLSRLPRAPWPGQRLRVDHASLLGLDSGLDPGEVVVLRVRGTLHRAVVLRVSFGLDETVYDLQVGAVVEPDGLDGLDAAAVEHRPWEAEDVMAVLCRLKRTGTGCEETCSACALNPDSPQGWMLQRAVRDLG</sequence>
<evidence type="ECO:0000313" key="1">
    <source>
        <dbReference type="EMBL" id="CAB4740571.1"/>
    </source>
</evidence>
<name>A0A6J6T0C3_9ZZZZ</name>
<dbReference type="EMBL" id="CAEZYQ010000008">
    <property type="protein sequence ID" value="CAB4740571.1"/>
    <property type="molecule type" value="Genomic_DNA"/>
</dbReference>
<gene>
    <name evidence="1" type="ORF">UFOPK2761_01231</name>
</gene>
<organism evidence="1">
    <name type="scientific">freshwater metagenome</name>
    <dbReference type="NCBI Taxonomy" id="449393"/>
    <lineage>
        <taxon>unclassified sequences</taxon>
        <taxon>metagenomes</taxon>
        <taxon>ecological metagenomes</taxon>
    </lineage>
</organism>
<accession>A0A6J6T0C3</accession>